<dbReference type="OMA" id="WHGENNI"/>
<dbReference type="PROSITE" id="PS50082">
    <property type="entry name" value="WD_REPEATS_2"/>
    <property type="match status" value="1"/>
</dbReference>
<dbReference type="RefSeq" id="XP_044557662.1">
    <property type="nucleotide sequence ID" value="XM_044712693.1"/>
</dbReference>
<dbReference type="Pfam" id="PF00400">
    <property type="entry name" value="WD40"/>
    <property type="match status" value="3"/>
</dbReference>
<evidence type="ECO:0000256" key="3">
    <source>
        <dbReference type="SAM" id="MobiDB-lite"/>
    </source>
</evidence>
<gene>
    <name evidence="4" type="ORF">FDP41_008801</name>
</gene>
<dbReference type="InterPro" id="IPR036322">
    <property type="entry name" value="WD40_repeat_dom_sf"/>
</dbReference>
<dbReference type="PANTHER" id="PTHR22842">
    <property type="entry name" value="WD40 REPEAT PROTEIN"/>
    <property type="match status" value="1"/>
</dbReference>
<evidence type="ECO:0000313" key="5">
    <source>
        <dbReference type="Proteomes" id="UP000444721"/>
    </source>
</evidence>
<comment type="caution">
    <text evidence="4">The sequence shown here is derived from an EMBL/GenBank/DDBJ whole genome shotgun (WGS) entry which is preliminary data.</text>
</comment>
<name>A0A6A5BIS9_NAEFO</name>
<keyword evidence="2" id="KW-0853">WD repeat</keyword>
<keyword evidence="5" id="KW-1185">Reference proteome</keyword>
<organism evidence="4 5">
    <name type="scientific">Naegleria fowleri</name>
    <name type="common">Brain eating amoeba</name>
    <dbReference type="NCBI Taxonomy" id="5763"/>
    <lineage>
        <taxon>Eukaryota</taxon>
        <taxon>Discoba</taxon>
        <taxon>Heterolobosea</taxon>
        <taxon>Tetramitia</taxon>
        <taxon>Eutetramitia</taxon>
        <taxon>Vahlkampfiidae</taxon>
        <taxon>Naegleria</taxon>
    </lineage>
</organism>
<dbReference type="InterPro" id="IPR051980">
    <property type="entry name" value="WD_repeat_MORG1"/>
</dbReference>
<evidence type="ECO:0000256" key="1">
    <source>
        <dbReference type="ARBA" id="ARBA00038145"/>
    </source>
</evidence>
<dbReference type="VEuPathDB" id="AmoebaDB:FDP41_008801"/>
<dbReference type="OrthoDB" id="1068471at2759"/>
<dbReference type="AlphaFoldDB" id="A0A6A5BIS9"/>
<dbReference type="Proteomes" id="UP000444721">
    <property type="component" value="Unassembled WGS sequence"/>
</dbReference>
<dbReference type="EMBL" id="VFQX01000064">
    <property type="protein sequence ID" value="KAF0972949.1"/>
    <property type="molecule type" value="Genomic_DNA"/>
</dbReference>
<dbReference type="GO" id="GO:0000398">
    <property type="term" value="P:mRNA splicing, via spliceosome"/>
    <property type="evidence" value="ECO:0007669"/>
    <property type="project" value="TreeGrafter"/>
</dbReference>
<feature type="region of interest" description="Disordered" evidence="3">
    <location>
        <begin position="1"/>
        <end position="25"/>
    </location>
</feature>
<dbReference type="SUPFAM" id="SSF50978">
    <property type="entry name" value="WD40 repeat-like"/>
    <property type="match status" value="1"/>
</dbReference>
<dbReference type="VEuPathDB" id="AmoebaDB:NF0100510"/>
<evidence type="ECO:0000313" key="4">
    <source>
        <dbReference type="EMBL" id="KAF0972949.1"/>
    </source>
</evidence>
<evidence type="ECO:0000256" key="2">
    <source>
        <dbReference type="PROSITE-ProRule" id="PRU00221"/>
    </source>
</evidence>
<feature type="repeat" description="WD" evidence="2">
    <location>
        <begin position="310"/>
        <end position="351"/>
    </location>
</feature>
<dbReference type="GO" id="GO:0071013">
    <property type="term" value="C:catalytic step 2 spliceosome"/>
    <property type="evidence" value="ECO:0007669"/>
    <property type="project" value="TreeGrafter"/>
</dbReference>
<dbReference type="InterPro" id="IPR015943">
    <property type="entry name" value="WD40/YVTN_repeat-like_dom_sf"/>
</dbReference>
<dbReference type="InterPro" id="IPR001680">
    <property type="entry name" value="WD40_rpt"/>
</dbReference>
<dbReference type="Gene3D" id="2.130.10.10">
    <property type="entry name" value="YVTN repeat-like/Quinoprotein amine dehydrogenase"/>
    <property type="match status" value="2"/>
</dbReference>
<reference evidence="4 5" key="1">
    <citation type="journal article" date="2019" name="Sci. Rep.">
        <title>Nanopore sequencing improves the draft genome of the human pathogenic amoeba Naegleria fowleri.</title>
        <authorList>
            <person name="Liechti N."/>
            <person name="Schurch N."/>
            <person name="Bruggmann R."/>
            <person name="Wittwer M."/>
        </authorList>
    </citation>
    <scope>NUCLEOTIDE SEQUENCE [LARGE SCALE GENOMIC DNA]</scope>
    <source>
        <strain evidence="4 5">ATCC 30894</strain>
    </source>
</reference>
<dbReference type="PANTHER" id="PTHR22842:SF1">
    <property type="match status" value="1"/>
</dbReference>
<dbReference type="GeneID" id="68116018"/>
<sequence>MISSSLGANSVSTHSTPSPTKTPQPIVMAPIMESQYDAKLFDRSQKSFYNYLKSRPFLMSMKKHRTNHSVQNLLDMNIEKRLMNILDVNHVAFMGEFKTGSSGGEDCCFCLTTNHHNIVATSNGRANLLLFNYDGVKTKEFKSHHKEIVTQIHFVKNRITEQQQHSSENVQPSSEKGHPIDREMFYTSSLDKTIKVWHGENNIQTLKDHKDWIRCLNTNCDATTLYSGCISGFIYGWDINSNHQVVFQIQNDPKDALGGLNTINSLLSANRSPNILYTASRDGCLRMYDTRCLVFNSNTGVNTAKPKFKIKSHNGKMNQLQITKDDLHLLSSGRDSTMRLFDVRKMPSTTICDVSSLDPFVVQTYSQHECKSYNVSSTFFREEKYVLTGSEDNKIYIYDTWSGKLVRTLSGHEGVVHLLMNLDDYRLISNSIESSRLFFWAPTLEKADILSNLEKEVDDSLERNILERVMRQHGDQILNLYHSNSLQHENEGGLSQAMTNLVITPENQQVFNDIMQTFLRTVIQEQEQGRQFNWDSLDTLEEDSDDDSNSDP</sequence>
<protein>
    <submittedName>
        <fullName evidence="4">Uncharacterized protein</fullName>
    </submittedName>
</protein>
<dbReference type="SMART" id="SM00320">
    <property type="entry name" value="WD40"/>
    <property type="match status" value="6"/>
</dbReference>
<feature type="compositionally biased region" description="Low complexity" evidence="3">
    <location>
        <begin position="10"/>
        <end position="25"/>
    </location>
</feature>
<proteinExistence type="inferred from homology"/>
<accession>A0A6A5BIS9</accession>
<comment type="similarity">
    <text evidence="1">Belongs to the WD repeat MORG1 family.</text>
</comment>
<dbReference type="VEuPathDB" id="AmoebaDB:NfTy_010390"/>